<evidence type="ECO:0000313" key="2">
    <source>
        <dbReference type="Proteomes" id="UP001387100"/>
    </source>
</evidence>
<dbReference type="Proteomes" id="UP001387100">
    <property type="component" value="Unassembled WGS sequence"/>
</dbReference>
<name>A0ABU8RN76_9ACTN</name>
<comment type="caution">
    <text evidence="1">The sequence shown here is derived from an EMBL/GenBank/DDBJ whole genome shotgun (WGS) entry which is preliminary data.</text>
</comment>
<dbReference type="RefSeq" id="WP_339575939.1">
    <property type="nucleotide sequence ID" value="NZ_JBBIAA010000026.1"/>
</dbReference>
<accession>A0ABU8RN76</accession>
<dbReference type="InterPro" id="IPR026893">
    <property type="entry name" value="Tyr/Ser_Pase_IphP-type"/>
</dbReference>
<evidence type="ECO:0000313" key="1">
    <source>
        <dbReference type="EMBL" id="MEJ5946557.1"/>
    </source>
</evidence>
<reference evidence="1 2" key="1">
    <citation type="journal article" date="2017" name="Int. J. Syst. Evol. Microbiol.">
        <title>Pseudokineococcus basanitobsidens sp. nov., isolated from volcanic rock.</title>
        <authorList>
            <person name="Lee D.W."/>
            <person name="Park M.Y."/>
            <person name="Kim J.J."/>
            <person name="Kim B.S."/>
        </authorList>
    </citation>
    <scope>NUCLEOTIDE SEQUENCE [LARGE SCALE GENOMIC DNA]</scope>
    <source>
        <strain evidence="1 2">DSM 103726</strain>
    </source>
</reference>
<sequence length="108" mass="11770">MAMPGHATVGQDGWLGLWNARDLGGTPARDGRAVREGALVRSEAPVRTFVADAQQLYRRLTMLVRDGVVEHVFYPVFPPDQHAQQVLHHLRRHGGADATAGPAVTRPS</sequence>
<organism evidence="1 2">
    <name type="scientific">Pseudokineococcus basanitobsidens</name>
    <dbReference type="NCBI Taxonomy" id="1926649"/>
    <lineage>
        <taxon>Bacteria</taxon>
        <taxon>Bacillati</taxon>
        <taxon>Actinomycetota</taxon>
        <taxon>Actinomycetes</taxon>
        <taxon>Kineosporiales</taxon>
        <taxon>Kineosporiaceae</taxon>
        <taxon>Pseudokineococcus</taxon>
    </lineage>
</organism>
<protein>
    <submittedName>
        <fullName evidence="1">Tyrosine-protein phosphatase</fullName>
    </submittedName>
</protein>
<dbReference type="Pfam" id="PF13350">
    <property type="entry name" value="Y_phosphatase3"/>
    <property type="match status" value="1"/>
</dbReference>
<proteinExistence type="predicted"/>
<dbReference type="EMBL" id="JBBIAA010000026">
    <property type="protein sequence ID" value="MEJ5946557.1"/>
    <property type="molecule type" value="Genomic_DNA"/>
</dbReference>
<gene>
    <name evidence="1" type="ORF">WDZ17_14765</name>
</gene>
<keyword evidence="2" id="KW-1185">Reference proteome</keyword>